<organism evidence="2 3">
    <name type="scientific">Steinernema glaseri</name>
    <dbReference type="NCBI Taxonomy" id="37863"/>
    <lineage>
        <taxon>Eukaryota</taxon>
        <taxon>Metazoa</taxon>
        <taxon>Ecdysozoa</taxon>
        <taxon>Nematoda</taxon>
        <taxon>Chromadorea</taxon>
        <taxon>Rhabditida</taxon>
        <taxon>Tylenchina</taxon>
        <taxon>Panagrolaimomorpha</taxon>
        <taxon>Strongyloidoidea</taxon>
        <taxon>Steinernematidae</taxon>
        <taxon>Steinernema</taxon>
    </lineage>
</organism>
<sequence length="79" mass="8631">MHEEEKRIPWSSLLWRFPSHSRVLISQNSDLLLGESDYSSADSERSDSTRGRAPFTTSDLTASDLHGPPTGGALLCSAV</sequence>
<dbReference type="Proteomes" id="UP000095287">
    <property type="component" value="Unplaced"/>
</dbReference>
<proteinExistence type="predicted"/>
<feature type="region of interest" description="Disordered" evidence="1">
    <location>
        <begin position="36"/>
        <end position="79"/>
    </location>
</feature>
<protein>
    <submittedName>
        <fullName evidence="3">Uncharacterized protein</fullName>
    </submittedName>
</protein>
<name>A0A1I8ATX8_9BILA</name>
<accession>A0A1I8ATX8</accession>
<dbReference type="WBParaSite" id="L893_g8857.t1">
    <property type="protein sequence ID" value="L893_g8857.t1"/>
    <property type="gene ID" value="L893_g8857"/>
</dbReference>
<evidence type="ECO:0000313" key="3">
    <source>
        <dbReference type="WBParaSite" id="L893_g8857.t1"/>
    </source>
</evidence>
<keyword evidence="2" id="KW-1185">Reference proteome</keyword>
<evidence type="ECO:0000313" key="2">
    <source>
        <dbReference type="Proteomes" id="UP000095287"/>
    </source>
</evidence>
<dbReference type="AlphaFoldDB" id="A0A1I8ATX8"/>
<evidence type="ECO:0000256" key="1">
    <source>
        <dbReference type="SAM" id="MobiDB-lite"/>
    </source>
</evidence>
<reference evidence="3" key="1">
    <citation type="submission" date="2016-11" db="UniProtKB">
        <authorList>
            <consortium name="WormBaseParasite"/>
        </authorList>
    </citation>
    <scope>IDENTIFICATION</scope>
</reference>